<evidence type="ECO:0000259" key="7">
    <source>
        <dbReference type="PROSITE" id="PS51790"/>
    </source>
</evidence>
<feature type="active site" description="Nucleophile" evidence="6">
    <location>
        <position position="178"/>
    </location>
</feature>
<sequence length="191" mass="20647">MLALSAAVVVAFSCGGYSAGARIDTKSGPAEGDIVSNLPAGKAVVRFLGTDGKTAAPETVDKVVKPDSEWKRLLTPEQYRVTRYRGTEPAFCGGLLRNKEPGVYRCVCCGLPLFSSDAKFESGTGWPSFYQPFASENITERTDRSYGMERVEILCALCDAHLGHVFPDGPPPTRLRYCLNSAALVFTPRTS</sequence>
<dbReference type="Proteomes" id="UP000779900">
    <property type="component" value="Unassembled WGS sequence"/>
</dbReference>
<comment type="cofactor">
    <cofactor evidence="6">
        <name>Zn(2+)</name>
        <dbReference type="ChEBI" id="CHEBI:29105"/>
    </cofactor>
    <text evidence="6">Binds 1 zinc ion per subunit. The zinc ion is important for the structural integrity of the protein.</text>
</comment>
<dbReference type="SUPFAM" id="SSF51316">
    <property type="entry name" value="Mss4-like"/>
    <property type="match status" value="1"/>
</dbReference>
<evidence type="ECO:0000313" key="9">
    <source>
        <dbReference type="Proteomes" id="UP000779900"/>
    </source>
</evidence>
<feature type="binding site" evidence="6">
    <location>
        <position position="155"/>
    </location>
    <ligand>
        <name>Zn(2+)</name>
        <dbReference type="ChEBI" id="CHEBI:29105"/>
    </ligand>
</feature>
<evidence type="ECO:0000256" key="6">
    <source>
        <dbReference type="HAMAP-Rule" id="MF_01400"/>
    </source>
</evidence>
<evidence type="ECO:0000256" key="4">
    <source>
        <dbReference type="ARBA" id="ARBA00023002"/>
    </source>
</evidence>
<gene>
    <name evidence="6 8" type="primary">msrB</name>
    <name evidence="8" type="ORF">FJY68_12445</name>
</gene>
<dbReference type="FunFam" id="2.170.150.20:FF:000001">
    <property type="entry name" value="Peptide methionine sulfoxide reductase MsrB"/>
    <property type="match status" value="1"/>
</dbReference>
<keyword evidence="3 6" id="KW-0862">Zinc</keyword>
<dbReference type="PROSITE" id="PS51790">
    <property type="entry name" value="MSRB"/>
    <property type="match status" value="1"/>
</dbReference>
<keyword evidence="4 6" id="KW-0560">Oxidoreductase</keyword>
<evidence type="ECO:0000256" key="5">
    <source>
        <dbReference type="ARBA" id="ARBA00048488"/>
    </source>
</evidence>
<comment type="caution">
    <text evidence="8">The sequence shown here is derived from an EMBL/GenBank/DDBJ whole genome shotgun (WGS) entry which is preliminary data.</text>
</comment>
<dbReference type="GO" id="GO:0005737">
    <property type="term" value="C:cytoplasm"/>
    <property type="evidence" value="ECO:0007669"/>
    <property type="project" value="TreeGrafter"/>
</dbReference>
<dbReference type="InterPro" id="IPR011057">
    <property type="entry name" value="Mss4-like_sf"/>
</dbReference>
<evidence type="ECO:0000256" key="2">
    <source>
        <dbReference type="ARBA" id="ARBA00022723"/>
    </source>
</evidence>
<evidence type="ECO:0000256" key="3">
    <source>
        <dbReference type="ARBA" id="ARBA00022833"/>
    </source>
</evidence>
<comment type="catalytic activity">
    <reaction evidence="5 6">
        <text>L-methionyl-[protein] + [thioredoxin]-disulfide + H2O = L-methionyl-(R)-S-oxide-[protein] + [thioredoxin]-dithiol</text>
        <dbReference type="Rhea" id="RHEA:24164"/>
        <dbReference type="Rhea" id="RHEA-COMP:10698"/>
        <dbReference type="Rhea" id="RHEA-COMP:10700"/>
        <dbReference type="Rhea" id="RHEA-COMP:12313"/>
        <dbReference type="Rhea" id="RHEA-COMP:12314"/>
        <dbReference type="ChEBI" id="CHEBI:15377"/>
        <dbReference type="ChEBI" id="CHEBI:16044"/>
        <dbReference type="ChEBI" id="CHEBI:29950"/>
        <dbReference type="ChEBI" id="CHEBI:45764"/>
        <dbReference type="ChEBI" id="CHEBI:50058"/>
        <dbReference type="EC" id="1.8.4.12"/>
    </reaction>
</comment>
<dbReference type="GO" id="GO:0006979">
    <property type="term" value="P:response to oxidative stress"/>
    <property type="evidence" value="ECO:0007669"/>
    <property type="project" value="InterPro"/>
</dbReference>
<comment type="similarity">
    <text evidence="1 6">Belongs to the MsrB Met sulfoxide reductase family.</text>
</comment>
<feature type="binding site" evidence="6">
    <location>
        <position position="158"/>
    </location>
    <ligand>
        <name>Zn(2+)</name>
        <dbReference type="ChEBI" id="CHEBI:29105"/>
    </ligand>
</feature>
<reference evidence="8" key="1">
    <citation type="submission" date="2019-03" db="EMBL/GenBank/DDBJ databases">
        <title>Lake Tanganyika Metagenome-Assembled Genomes (MAGs).</title>
        <authorList>
            <person name="Tran P."/>
        </authorList>
    </citation>
    <scope>NUCLEOTIDE SEQUENCE</scope>
    <source>
        <strain evidence="8">K_DeepCast_150m_m2_040</strain>
    </source>
</reference>
<organism evidence="8 9">
    <name type="scientific">candidate division WOR-3 bacterium</name>
    <dbReference type="NCBI Taxonomy" id="2052148"/>
    <lineage>
        <taxon>Bacteria</taxon>
        <taxon>Bacteria division WOR-3</taxon>
    </lineage>
</organism>
<accession>A0A937XJS6</accession>
<dbReference type="Pfam" id="PF01641">
    <property type="entry name" value="SelR"/>
    <property type="match status" value="1"/>
</dbReference>
<dbReference type="InterPro" id="IPR002579">
    <property type="entry name" value="Met_Sox_Rdtase_MsrB_dom"/>
</dbReference>
<feature type="binding site" evidence="6">
    <location>
        <position position="106"/>
    </location>
    <ligand>
        <name>Zn(2+)</name>
        <dbReference type="ChEBI" id="CHEBI:29105"/>
    </ligand>
</feature>
<dbReference type="AlphaFoldDB" id="A0A937XJS6"/>
<dbReference type="PANTHER" id="PTHR10173">
    <property type="entry name" value="METHIONINE SULFOXIDE REDUCTASE"/>
    <property type="match status" value="1"/>
</dbReference>
<dbReference type="EC" id="1.8.4.12" evidence="6"/>
<dbReference type="InterPro" id="IPR028427">
    <property type="entry name" value="Met_Sox_Rdtase_MsrB"/>
</dbReference>
<dbReference type="Gene3D" id="2.170.150.20">
    <property type="entry name" value="Peptide methionine sulfoxide reductase"/>
    <property type="match status" value="1"/>
</dbReference>
<feature type="domain" description="MsrB" evidence="7">
    <location>
        <begin position="67"/>
        <end position="189"/>
    </location>
</feature>
<dbReference type="GO" id="GO:0008270">
    <property type="term" value="F:zinc ion binding"/>
    <property type="evidence" value="ECO:0007669"/>
    <property type="project" value="UniProtKB-UniRule"/>
</dbReference>
<dbReference type="PANTHER" id="PTHR10173:SF52">
    <property type="entry name" value="METHIONINE-R-SULFOXIDE REDUCTASE B1"/>
    <property type="match status" value="1"/>
</dbReference>
<evidence type="ECO:0000313" key="8">
    <source>
        <dbReference type="EMBL" id="MBM3332634.1"/>
    </source>
</evidence>
<dbReference type="GO" id="GO:0033743">
    <property type="term" value="F:peptide-methionine (R)-S-oxide reductase activity"/>
    <property type="evidence" value="ECO:0007669"/>
    <property type="project" value="UniProtKB-UniRule"/>
</dbReference>
<protein>
    <recommendedName>
        <fullName evidence="6">Peptide methionine sulfoxide reductase MsrB</fullName>
        <ecNumber evidence="6">1.8.4.12</ecNumber>
    </recommendedName>
    <alternativeName>
        <fullName evidence="6">Peptide-methionine (R)-S-oxide reductase</fullName>
    </alternativeName>
</protein>
<dbReference type="NCBIfam" id="TIGR00357">
    <property type="entry name" value="peptide-methionine (R)-S-oxide reductase MsrB"/>
    <property type="match status" value="1"/>
</dbReference>
<proteinExistence type="inferred from homology"/>
<evidence type="ECO:0000256" key="1">
    <source>
        <dbReference type="ARBA" id="ARBA00007174"/>
    </source>
</evidence>
<dbReference type="GO" id="GO:0030091">
    <property type="term" value="P:protein repair"/>
    <property type="evidence" value="ECO:0007669"/>
    <property type="project" value="InterPro"/>
</dbReference>
<keyword evidence="2 6" id="KW-0479">Metal-binding</keyword>
<dbReference type="HAMAP" id="MF_01400">
    <property type="entry name" value="MsrB"/>
    <property type="match status" value="1"/>
</dbReference>
<dbReference type="EMBL" id="VGIR01000111">
    <property type="protein sequence ID" value="MBM3332634.1"/>
    <property type="molecule type" value="Genomic_DNA"/>
</dbReference>
<name>A0A937XJS6_UNCW3</name>
<feature type="binding site" evidence="6">
    <location>
        <position position="109"/>
    </location>
    <ligand>
        <name>Zn(2+)</name>
        <dbReference type="ChEBI" id="CHEBI:29105"/>
    </ligand>
</feature>